<evidence type="ECO:0000313" key="1">
    <source>
        <dbReference type="EMBL" id="CDW48981.1"/>
    </source>
</evidence>
<organism evidence="1">
    <name type="scientific">Lepeophtheirus salmonis</name>
    <name type="common">Salmon louse</name>
    <name type="synonym">Caligus salmonis</name>
    <dbReference type="NCBI Taxonomy" id="72036"/>
    <lineage>
        <taxon>Eukaryota</taxon>
        <taxon>Metazoa</taxon>
        <taxon>Ecdysozoa</taxon>
        <taxon>Arthropoda</taxon>
        <taxon>Crustacea</taxon>
        <taxon>Multicrustacea</taxon>
        <taxon>Hexanauplia</taxon>
        <taxon>Copepoda</taxon>
        <taxon>Siphonostomatoida</taxon>
        <taxon>Caligidae</taxon>
        <taxon>Lepeophtheirus</taxon>
    </lineage>
</organism>
<dbReference type="AlphaFoldDB" id="A0A0K2VGA9"/>
<name>A0A0K2VGA9_LEPSM</name>
<reference evidence="1" key="1">
    <citation type="submission" date="2014-05" db="EMBL/GenBank/DDBJ databases">
        <authorList>
            <person name="Chronopoulou M."/>
        </authorList>
    </citation>
    <scope>NUCLEOTIDE SEQUENCE</scope>
    <source>
        <tissue evidence="1">Whole organism</tissue>
    </source>
</reference>
<dbReference type="EMBL" id="HACA01031620">
    <property type="protein sequence ID" value="CDW48981.1"/>
    <property type="molecule type" value="Transcribed_RNA"/>
</dbReference>
<proteinExistence type="predicted"/>
<accession>A0A0K2VGA9</accession>
<protein>
    <submittedName>
        <fullName evidence="1">Uncharacterized protein</fullName>
    </submittedName>
</protein>
<sequence length="101" mass="12345">MITTITNLSLSQIKWIRRSPSCFGKRNRRIGTLGWKRIEKRVHQRRRKIVVLSHRKKKFVVSHRKRNLVVSLRRKSHQKRKLVVSHRRKNRLKRNLVVSHR</sequence>